<feature type="domain" description="FAD-binding PCMH-type" evidence="7">
    <location>
        <begin position="62"/>
        <end position="232"/>
    </location>
</feature>
<organism evidence="8 9">
    <name type="scientific">Bradyrhizobium icense</name>
    <dbReference type="NCBI Taxonomy" id="1274631"/>
    <lineage>
        <taxon>Bacteria</taxon>
        <taxon>Pseudomonadati</taxon>
        <taxon>Pseudomonadota</taxon>
        <taxon>Alphaproteobacteria</taxon>
        <taxon>Hyphomicrobiales</taxon>
        <taxon>Nitrobacteraceae</taxon>
        <taxon>Bradyrhizobium</taxon>
    </lineage>
</organism>
<keyword evidence="5" id="KW-0560">Oxidoreductase</keyword>
<dbReference type="RefSeq" id="WP_065730769.1">
    <property type="nucleotide sequence ID" value="NZ_CP016428.1"/>
</dbReference>
<dbReference type="InterPro" id="IPR016166">
    <property type="entry name" value="FAD-bd_PCMH"/>
</dbReference>
<keyword evidence="3" id="KW-0285">Flavoprotein</keyword>
<dbReference type="PROSITE" id="PS00862">
    <property type="entry name" value="OX2_COVAL_FAD"/>
    <property type="match status" value="1"/>
</dbReference>
<dbReference type="Pfam" id="PF09265">
    <property type="entry name" value="Cytokin-bind"/>
    <property type="match status" value="1"/>
</dbReference>
<dbReference type="SUPFAM" id="SSF55103">
    <property type="entry name" value="FAD-linked oxidases, C-terminal domain"/>
    <property type="match status" value="1"/>
</dbReference>
<dbReference type="STRING" id="1274631.LMTR13_29080"/>
<dbReference type="OrthoDB" id="9775082at2"/>
<evidence type="ECO:0000256" key="3">
    <source>
        <dbReference type="ARBA" id="ARBA00022630"/>
    </source>
</evidence>
<dbReference type="InterPro" id="IPR050432">
    <property type="entry name" value="FAD-linked_Oxidoreductases_BP"/>
</dbReference>
<evidence type="ECO:0000313" key="8">
    <source>
        <dbReference type="EMBL" id="ANW03597.1"/>
    </source>
</evidence>
<dbReference type="InterPro" id="IPR036318">
    <property type="entry name" value="FAD-bd_PCMH-like_sf"/>
</dbReference>
<dbReference type="GO" id="GO:0009690">
    <property type="term" value="P:cytokinin metabolic process"/>
    <property type="evidence" value="ECO:0007669"/>
    <property type="project" value="InterPro"/>
</dbReference>
<evidence type="ECO:0000256" key="6">
    <source>
        <dbReference type="SAM" id="SignalP"/>
    </source>
</evidence>
<comment type="cofactor">
    <cofactor evidence="1">
        <name>FAD</name>
        <dbReference type="ChEBI" id="CHEBI:57692"/>
    </cofactor>
</comment>
<dbReference type="InterPro" id="IPR016167">
    <property type="entry name" value="FAD-bd_PCMH_sub1"/>
</dbReference>
<sequence>MPSDRRMFLGAGLGVTAALASHASGLTTSAQAASSDGPPLPANVHLEPEVRAAAAHDFGRLIHKQPRGVLRPASSADIASLMRWAKDRDVKVAARGQGHSIYGRSLTENGIVVDMSAMNAIRDVRYDRVVVDAGATWRDLLDATLAQGLTPPVLTNYLGLSVGGTIAVGGIGAMSSRHGMQTDNVIALEVVTGDGNVLSCSATANPDLFDAVRAGLGQCGIVTRATLRLVRAPERIRRFQLFYRDLPSLLADQRRMLTEGRFEQLQGAVLPDGSGGWRYQLDGAISYGSGSAPDDKAVLSGLSDERGAAVIADLSYREDTLAFGKFENLLRSKGQWSNPQPWFLTFLRGSNAERVADDILAGLKGDAVGPFGRITLYPLLTRAFHTPLVRLPKEDMFFVFNLIRIPASNDAPAAERMVADNRRLYDRIREAGGVQYPVGAFAMSPGDWEVHFGSSWPQLREAKRRYDPQHLLAPGYNVF</sequence>
<dbReference type="InterPro" id="IPR006094">
    <property type="entry name" value="Oxid_FAD_bind_N"/>
</dbReference>
<dbReference type="InterPro" id="IPR016164">
    <property type="entry name" value="FAD-linked_Oxase-like_C"/>
</dbReference>
<keyword evidence="6" id="KW-0732">Signal</keyword>
<dbReference type="Proteomes" id="UP000092839">
    <property type="component" value="Chromosome"/>
</dbReference>
<evidence type="ECO:0000256" key="2">
    <source>
        <dbReference type="ARBA" id="ARBA00005466"/>
    </source>
</evidence>
<dbReference type="PROSITE" id="PS51387">
    <property type="entry name" value="FAD_PCMH"/>
    <property type="match status" value="1"/>
</dbReference>
<dbReference type="Gene3D" id="3.30.465.10">
    <property type="match status" value="1"/>
</dbReference>
<reference evidence="8 9" key="1">
    <citation type="submission" date="2016-07" db="EMBL/GenBank/DDBJ databases">
        <title>Complete genome sequence of Bradyrhizobium icense LMTR 13T, a potential inoculant strain isolated from lima bean (Phaseolus lunatus) in Peru.</title>
        <authorList>
            <person name="Ormeno-Orrillo E."/>
            <person name="Duran D."/>
            <person name="Rogel M.A."/>
            <person name="Rey L."/>
            <person name="Imperial J."/>
            <person name="Ruiz-Argueso T."/>
            <person name="Martinez-Romero E."/>
        </authorList>
    </citation>
    <scope>NUCLEOTIDE SEQUENCE [LARGE SCALE GENOMIC DNA]</scope>
    <source>
        <strain evidence="8 9">LMTR 13</strain>
    </source>
</reference>
<name>A0A1B1ULL3_9BRAD</name>
<dbReference type="Gene3D" id="3.40.462.10">
    <property type="entry name" value="FAD-linked oxidases, C-terminal domain"/>
    <property type="match status" value="1"/>
</dbReference>
<dbReference type="KEGG" id="bic:LMTR13_29080"/>
<dbReference type="Pfam" id="PF01565">
    <property type="entry name" value="FAD_binding_4"/>
    <property type="match status" value="1"/>
</dbReference>
<keyword evidence="9" id="KW-1185">Reference proteome</keyword>
<evidence type="ECO:0000256" key="1">
    <source>
        <dbReference type="ARBA" id="ARBA00001974"/>
    </source>
</evidence>
<evidence type="ECO:0000256" key="4">
    <source>
        <dbReference type="ARBA" id="ARBA00022827"/>
    </source>
</evidence>
<dbReference type="EMBL" id="CP016428">
    <property type="protein sequence ID" value="ANW03597.1"/>
    <property type="molecule type" value="Genomic_DNA"/>
</dbReference>
<dbReference type="InterPro" id="IPR016170">
    <property type="entry name" value="Cytok_DH_C_sf"/>
</dbReference>
<dbReference type="PANTHER" id="PTHR13878">
    <property type="entry name" value="GULONOLACTONE OXIDASE"/>
    <property type="match status" value="1"/>
</dbReference>
<dbReference type="GO" id="GO:0071949">
    <property type="term" value="F:FAD binding"/>
    <property type="evidence" value="ECO:0007669"/>
    <property type="project" value="InterPro"/>
</dbReference>
<feature type="signal peptide" evidence="6">
    <location>
        <begin position="1"/>
        <end position="32"/>
    </location>
</feature>
<feature type="chain" id="PRO_5008530735" evidence="6">
    <location>
        <begin position="33"/>
        <end position="479"/>
    </location>
</feature>
<dbReference type="InterPro" id="IPR006311">
    <property type="entry name" value="TAT_signal"/>
</dbReference>
<proteinExistence type="inferred from homology"/>
<dbReference type="AlphaFoldDB" id="A0A1B1ULL3"/>
<dbReference type="GO" id="GO:0019139">
    <property type="term" value="F:cytokinin dehydrogenase activity"/>
    <property type="evidence" value="ECO:0007669"/>
    <property type="project" value="InterPro"/>
</dbReference>
<dbReference type="Gene3D" id="3.30.43.10">
    <property type="entry name" value="Uridine Diphospho-n-acetylenolpyruvylglucosamine Reductase, domain 2"/>
    <property type="match status" value="1"/>
</dbReference>
<keyword evidence="4" id="KW-0274">FAD</keyword>
<dbReference type="InterPro" id="IPR016169">
    <property type="entry name" value="FAD-bd_PCMH_sub2"/>
</dbReference>
<dbReference type="InterPro" id="IPR006093">
    <property type="entry name" value="Oxy_OxRdtase_FAD_BS"/>
</dbReference>
<evidence type="ECO:0000313" key="9">
    <source>
        <dbReference type="Proteomes" id="UP000092839"/>
    </source>
</evidence>
<accession>A0A1B1ULL3</accession>
<dbReference type="PANTHER" id="PTHR13878:SF53">
    <property type="entry name" value="CYTOKININ DEHYDROGENASE 6"/>
    <property type="match status" value="1"/>
</dbReference>
<dbReference type="PROSITE" id="PS51318">
    <property type="entry name" value="TAT"/>
    <property type="match status" value="1"/>
</dbReference>
<dbReference type="SUPFAM" id="SSF56176">
    <property type="entry name" value="FAD-binding/transporter-associated domain-like"/>
    <property type="match status" value="1"/>
</dbReference>
<comment type="similarity">
    <text evidence="2">Belongs to the oxygen-dependent FAD-linked oxidoreductase family.</text>
</comment>
<evidence type="ECO:0000256" key="5">
    <source>
        <dbReference type="ARBA" id="ARBA00023002"/>
    </source>
</evidence>
<protein>
    <submittedName>
        <fullName evidence="8">FAD linked oxidase</fullName>
    </submittedName>
</protein>
<gene>
    <name evidence="8" type="ORF">LMTR13_29080</name>
</gene>
<evidence type="ECO:0000259" key="7">
    <source>
        <dbReference type="PROSITE" id="PS51387"/>
    </source>
</evidence>
<dbReference type="InterPro" id="IPR015345">
    <property type="entry name" value="Cytokinin_DH_FAD/cytokin-bd"/>
</dbReference>